<evidence type="ECO:0000256" key="3">
    <source>
        <dbReference type="ARBA" id="ARBA00022475"/>
    </source>
</evidence>
<organism evidence="9 10">
    <name type="scientific">Amycolatopsis thermophila</name>
    <dbReference type="NCBI Taxonomy" id="206084"/>
    <lineage>
        <taxon>Bacteria</taxon>
        <taxon>Bacillati</taxon>
        <taxon>Actinomycetota</taxon>
        <taxon>Actinomycetes</taxon>
        <taxon>Pseudonocardiales</taxon>
        <taxon>Pseudonocardiaceae</taxon>
        <taxon>Amycolatopsis</taxon>
    </lineage>
</organism>
<evidence type="ECO:0000256" key="8">
    <source>
        <dbReference type="SAM" id="Phobius"/>
    </source>
</evidence>
<dbReference type="InterPro" id="IPR036259">
    <property type="entry name" value="MFS_trans_sf"/>
</dbReference>
<evidence type="ECO:0000256" key="2">
    <source>
        <dbReference type="ARBA" id="ARBA00022448"/>
    </source>
</evidence>
<feature type="transmembrane region" description="Helical" evidence="8">
    <location>
        <begin position="45"/>
        <end position="67"/>
    </location>
</feature>
<feature type="transmembrane region" description="Helical" evidence="8">
    <location>
        <begin position="198"/>
        <end position="219"/>
    </location>
</feature>
<evidence type="ECO:0000256" key="6">
    <source>
        <dbReference type="ARBA" id="ARBA00023136"/>
    </source>
</evidence>
<protein>
    <submittedName>
        <fullName evidence="9">MFS family permease</fullName>
    </submittedName>
</protein>
<comment type="caution">
    <text evidence="9">The sequence shown here is derived from an EMBL/GenBank/DDBJ whole genome shotgun (WGS) entry which is preliminary data.</text>
</comment>
<dbReference type="Proteomes" id="UP001229651">
    <property type="component" value="Unassembled WGS sequence"/>
</dbReference>
<keyword evidence="4 8" id="KW-0812">Transmembrane</keyword>
<dbReference type="InterPro" id="IPR010290">
    <property type="entry name" value="TM_effector"/>
</dbReference>
<evidence type="ECO:0000256" key="5">
    <source>
        <dbReference type="ARBA" id="ARBA00022989"/>
    </source>
</evidence>
<dbReference type="CDD" id="cd06173">
    <property type="entry name" value="MFS_MefA_like"/>
    <property type="match status" value="1"/>
</dbReference>
<sequence>MTSDVRTLPTGFGRLWTAQTISSLGDGVTHAALPLLALTLTREPMPLAVVTAAGTLPWLLFGVLGGALVDRWDRRRTTWVADAARAVLLAIPAAAAVLDVPSIPLLAGGRAVPLLADAVSFMLSALLVRTLPVMPRPVPEVRESLLRQARAGASYVFRNRVLLGLALRPAVGNVAFLAVETVLALFARDRLGIDTYGFGLLLTAEATGGLLGAGVASYLGRRLGTGTALTCTAAVEGLAILGLAASPNPYAAGLALAVCGAGMGATMVLGPPSARRSSRPTSWAGTPPPPACWPCAPPPSAPSSAAGWPAPSTSARRSTPPRSSSWR</sequence>
<keyword evidence="2" id="KW-0813">Transport</keyword>
<evidence type="ECO:0000313" key="10">
    <source>
        <dbReference type="Proteomes" id="UP001229651"/>
    </source>
</evidence>
<dbReference type="RefSeq" id="WP_306996419.1">
    <property type="nucleotide sequence ID" value="NZ_JAUSUT010000001.1"/>
</dbReference>
<feature type="transmembrane region" description="Helical" evidence="8">
    <location>
        <begin position="250"/>
        <end position="269"/>
    </location>
</feature>
<proteinExistence type="predicted"/>
<name>A0ABU0F2M8_9PSEU</name>
<evidence type="ECO:0000256" key="7">
    <source>
        <dbReference type="SAM" id="MobiDB-lite"/>
    </source>
</evidence>
<accession>A0ABU0F2M8</accession>
<gene>
    <name evidence="9" type="ORF">FB470_005647</name>
</gene>
<feature type="transmembrane region" description="Helical" evidence="8">
    <location>
        <begin position="226"/>
        <end position="244"/>
    </location>
</feature>
<keyword evidence="3" id="KW-1003">Cell membrane</keyword>
<keyword evidence="5 8" id="KW-1133">Transmembrane helix</keyword>
<evidence type="ECO:0000256" key="4">
    <source>
        <dbReference type="ARBA" id="ARBA00022692"/>
    </source>
</evidence>
<dbReference type="Gene3D" id="1.20.1250.20">
    <property type="entry name" value="MFS general substrate transporter like domains"/>
    <property type="match status" value="2"/>
</dbReference>
<evidence type="ECO:0000256" key="1">
    <source>
        <dbReference type="ARBA" id="ARBA00004429"/>
    </source>
</evidence>
<keyword evidence="6 8" id="KW-0472">Membrane</keyword>
<comment type="subcellular location">
    <subcellularLocation>
        <location evidence="1">Cell inner membrane</location>
        <topology evidence="1">Multi-pass membrane protein</topology>
    </subcellularLocation>
</comment>
<keyword evidence="10" id="KW-1185">Reference proteome</keyword>
<dbReference type="SUPFAM" id="SSF103473">
    <property type="entry name" value="MFS general substrate transporter"/>
    <property type="match status" value="1"/>
</dbReference>
<dbReference type="EMBL" id="JAUSUT010000001">
    <property type="protein sequence ID" value="MDQ0381653.1"/>
    <property type="molecule type" value="Genomic_DNA"/>
</dbReference>
<reference evidence="9 10" key="1">
    <citation type="submission" date="2023-07" db="EMBL/GenBank/DDBJ databases">
        <title>Sequencing the genomes of 1000 actinobacteria strains.</title>
        <authorList>
            <person name="Klenk H.-P."/>
        </authorList>
    </citation>
    <scope>NUCLEOTIDE SEQUENCE [LARGE SCALE GENOMIC DNA]</scope>
    <source>
        <strain evidence="9 10">DSM 45805</strain>
    </source>
</reference>
<dbReference type="PANTHER" id="PTHR23513">
    <property type="entry name" value="INTEGRAL MEMBRANE EFFLUX PROTEIN-RELATED"/>
    <property type="match status" value="1"/>
</dbReference>
<feature type="compositionally biased region" description="Pro residues" evidence="7">
    <location>
        <begin position="286"/>
        <end position="301"/>
    </location>
</feature>
<dbReference type="Pfam" id="PF05977">
    <property type="entry name" value="MFS_3"/>
    <property type="match status" value="2"/>
</dbReference>
<dbReference type="PANTHER" id="PTHR23513:SF9">
    <property type="entry name" value="ENTEROBACTIN EXPORTER ENTS"/>
    <property type="match status" value="1"/>
</dbReference>
<feature type="region of interest" description="Disordered" evidence="7">
    <location>
        <begin position="271"/>
        <end position="327"/>
    </location>
</feature>
<feature type="transmembrane region" description="Helical" evidence="8">
    <location>
        <begin position="165"/>
        <end position="186"/>
    </location>
</feature>
<feature type="compositionally biased region" description="Low complexity" evidence="7">
    <location>
        <begin position="302"/>
        <end position="327"/>
    </location>
</feature>
<evidence type="ECO:0000313" key="9">
    <source>
        <dbReference type="EMBL" id="MDQ0381653.1"/>
    </source>
</evidence>